<dbReference type="AlphaFoldDB" id="A0A096F2Q4"/>
<evidence type="ECO:0000313" key="1">
    <source>
        <dbReference type="EMBL" id="KGH24249.1"/>
    </source>
</evidence>
<accession>A0A096F2Q4</accession>
<name>A0A096F2Q4_COMTE</name>
<gene>
    <name evidence="1" type="ORF">P353_27375</name>
</gene>
<evidence type="ECO:0000313" key="2">
    <source>
        <dbReference type="Proteomes" id="UP000029553"/>
    </source>
</evidence>
<dbReference type="InterPro" id="IPR058701">
    <property type="entry name" value="PhiTE_072-like"/>
</dbReference>
<dbReference type="Pfam" id="PF26211">
    <property type="entry name" value="Phage_phiTE_072"/>
    <property type="match status" value="1"/>
</dbReference>
<proteinExistence type="predicted"/>
<reference evidence="1 2" key="1">
    <citation type="submission" date="2013-09" db="EMBL/GenBank/DDBJ databases">
        <title>High correlation between genotypes and phenotypes of environmental bacteria Comamonas testosteroni strains.</title>
        <authorList>
            <person name="Liu L."/>
            <person name="Zhu W."/>
            <person name="Xia X."/>
            <person name="Xu B."/>
            <person name="Luo M."/>
            <person name="Wang G."/>
        </authorList>
    </citation>
    <scope>NUCLEOTIDE SEQUENCE [LARGE SCALE GENOMIC DNA]</scope>
    <source>
        <strain evidence="1 2">JL40</strain>
    </source>
</reference>
<protein>
    <submittedName>
        <fullName evidence="1">Uncharacterized protein</fullName>
    </submittedName>
</protein>
<sequence>MKVEVGTITILRITEVPRLDPIRVTLDDIAPSKGRINIECYGKAWASYWGGMGGRTIAQFVASCDNSYLIANLAPDLYATRFSADALRALCRSTIRGRRKGTRKAMQEYDRLTKSEASELMHEVVCMNVETEADCYRESETLNRVFGPDGVLAAVQASEPNPEYVGLSRICDAVREALKAQAAAKEGAQQA</sequence>
<dbReference type="Proteomes" id="UP000029553">
    <property type="component" value="Unassembled WGS sequence"/>
</dbReference>
<dbReference type="RefSeq" id="WP_034376140.1">
    <property type="nucleotide sequence ID" value="NZ_AWOR01000099.1"/>
</dbReference>
<dbReference type="EMBL" id="AWOR01000099">
    <property type="protein sequence ID" value="KGH24249.1"/>
    <property type="molecule type" value="Genomic_DNA"/>
</dbReference>
<organism evidence="1 2">
    <name type="scientific">Comamonas testosteroni</name>
    <name type="common">Pseudomonas testosteroni</name>
    <dbReference type="NCBI Taxonomy" id="285"/>
    <lineage>
        <taxon>Bacteria</taxon>
        <taxon>Pseudomonadati</taxon>
        <taxon>Pseudomonadota</taxon>
        <taxon>Betaproteobacteria</taxon>
        <taxon>Burkholderiales</taxon>
        <taxon>Comamonadaceae</taxon>
        <taxon>Comamonas</taxon>
    </lineage>
</organism>
<comment type="caution">
    <text evidence="1">The sequence shown here is derived from an EMBL/GenBank/DDBJ whole genome shotgun (WGS) entry which is preliminary data.</text>
</comment>